<dbReference type="AlphaFoldDB" id="E6PP80"/>
<evidence type="ECO:0000313" key="1">
    <source>
        <dbReference type="EMBL" id="CBH96732.1"/>
    </source>
</evidence>
<name>E6PP80_9ZZZZ</name>
<organism evidence="1">
    <name type="scientific">mine drainage metagenome</name>
    <dbReference type="NCBI Taxonomy" id="410659"/>
    <lineage>
        <taxon>unclassified sequences</taxon>
        <taxon>metagenomes</taxon>
        <taxon>ecological metagenomes</taxon>
    </lineage>
</organism>
<sequence length="221" mass="25173">MESMLQHWANASVLPGKAGIQRAWVQTHPPLDPGQGLRRIAPLSCPTAWALAARPSGAQVRPPQARRLGLRFTLGRPPGLAGGLPMVFVDWTSFALLRENFRRVRPRSIRALRLPEDDMPGRHHLLDVRQHRRHHFWVIVELQHKRQVYDHPQQVVSVHFAPAAEPSDATEHGDAVHFMLVVQQLEDFLHKAVVFDLVTFLDVDTHDGDCFHTVTPRLRDR</sequence>
<reference evidence="1" key="1">
    <citation type="submission" date="2009-10" db="EMBL/GenBank/DDBJ databases">
        <title>Diversity of trophic interactions inside an arsenic-rich microbial ecosystem.</title>
        <authorList>
            <person name="Bertin P.N."/>
            <person name="Heinrich-Salmeron A."/>
            <person name="Pelletier E."/>
            <person name="Goulhen-Chollet F."/>
            <person name="Arsene-Ploetze F."/>
            <person name="Gallien S."/>
            <person name="Calteau A."/>
            <person name="Vallenet D."/>
            <person name="Casiot C."/>
            <person name="Chane-Woon-Ming B."/>
            <person name="Giloteaux L."/>
            <person name="Barakat M."/>
            <person name="Bonnefoy V."/>
            <person name="Bruneel O."/>
            <person name="Chandler M."/>
            <person name="Cleiss J."/>
            <person name="Duran R."/>
            <person name="Elbaz-Poulichet F."/>
            <person name="Fonknechten N."/>
            <person name="Lauga B."/>
            <person name="Mornico D."/>
            <person name="Ortet P."/>
            <person name="Schaeffer C."/>
            <person name="Siguier P."/>
            <person name="Alexander Thil Smith A."/>
            <person name="Van Dorsselaer A."/>
            <person name="Weissenbach J."/>
            <person name="Medigue C."/>
            <person name="Le Paslier D."/>
        </authorList>
    </citation>
    <scope>NUCLEOTIDE SEQUENCE</scope>
</reference>
<gene>
    <name evidence="1" type="ORF">CARN2_2448</name>
</gene>
<dbReference type="EMBL" id="CABM01000031">
    <property type="protein sequence ID" value="CBH96732.1"/>
    <property type="molecule type" value="Genomic_DNA"/>
</dbReference>
<proteinExistence type="predicted"/>
<accession>E6PP80</accession>
<protein>
    <submittedName>
        <fullName evidence="1">Uncharacterized protein</fullName>
    </submittedName>
</protein>
<comment type="caution">
    <text evidence="1">The sequence shown here is derived from an EMBL/GenBank/DDBJ whole genome shotgun (WGS) entry which is preliminary data.</text>
</comment>